<dbReference type="EMBL" id="ML009132">
    <property type="protein sequence ID" value="RKO97980.1"/>
    <property type="molecule type" value="Genomic_DNA"/>
</dbReference>
<dbReference type="InterPro" id="IPR000719">
    <property type="entry name" value="Prot_kinase_dom"/>
</dbReference>
<keyword evidence="10" id="KW-1185">Reference proteome</keyword>
<reference evidence="9 10" key="1">
    <citation type="journal article" date="2018" name="Nat. Microbiol.">
        <title>Leveraging single-cell genomics to expand the fungal tree of life.</title>
        <authorList>
            <person name="Ahrendt S.R."/>
            <person name="Quandt C.A."/>
            <person name="Ciobanu D."/>
            <person name="Clum A."/>
            <person name="Salamov A."/>
            <person name="Andreopoulos B."/>
            <person name="Cheng J.F."/>
            <person name="Woyke T."/>
            <person name="Pelin A."/>
            <person name="Henrissat B."/>
            <person name="Reynolds N.K."/>
            <person name="Benny G.L."/>
            <person name="Smith M.E."/>
            <person name="James T.Y."/>
            <person name="Grigoriev I.V."/>
        </authorList>
    </citation>
    <scope>NUCLEOTIDE SEQUENCE [LARGE SCALE GENOMIC DNA]</scope>
    <source>
        <strain evidence="9 10">ATCC 52028</strain>
    </source>
</reference>
<organism evidence="7 9">
    <name type="scientific">Caulochytrium protostelioides</name>
    <dbReference type="NCBI Taxonomy" id="1555241"/>
    <lineage>
        <taxon>Eukaryota</taxon>
        <taxon>Fungi</taxon>
        <taxon>Fungi incertae sedis</taxon>
        <taxon>Chytridiomycota</taxon>
        <taxon>Chytridiomycota incertae sedis</taxon>
        <taxon>Chytridiomycetes</taxon>
        <taxon>Caulochytriales</taxon>
        <taxon>Caulochytriaceae</taxon>
        <taxon>Caulochytrium</taxon>
    </lineage>
</organism>
<keyword evidence="1" id="KW-0723">Serine/threonine-protein kinase</keyword>
<dbReference type="Gene3D" id="1.10.510.10">
    <property type="entry name" value="Transferase(Phosphotransferase) domain 1"/>
    <property type="match status" value="1"/>
</dbReference>
<evidence type="ECO:0000256" key="3">
    <source>
        <dbReference type="ARBA" id="ARBA00022741"/>
    </source>
</evidence>
<keyword evidence="5" id="KW-0067">ATP-binding</keyword>
<evidence type="ECO:0000256" key="1">
    <source>
        <dbReference type="ARBA" id="ARBA00022527"/>
    </source>
</evidence>
<evidence type="ECO:0000256" key="4">
    <source>
        <dbReference type="ARBA" id="ARBA00022777"/>
    </source>
</evidence>
<evidence type="ECO:0000259" key="6">
    <source>
        <dbReference type="PROSITE" id="PS50011"/>
    </source>
</evidence>
<keyword evidence="4" id="KW-0418">Kinase</keyword>
<dbReference type="Pfam" id="PF00069">
    <property type="entry name" value="Pkinase"/>
    <property type="match status" value="1"/>
</dbReference>
<accession>A0A4P9X1F9</accession>
<dbReference type="EMBL" id="ML014134">
    <property type="protein sequence ID" value="RKP02849.1"/>
    <property type="molecule type" value="Genomic_DNA"/>
</dbReference>
<dbReference type="PANTHER" id="PTHR24350">
    <property type="entry name" value="SERINE/THREONINE-PROTEIN KINASE IAL-RELATED"/>
    <property type="match status" value="1"/>
</dbReference>
<evidence type="ECO:0000313" key="9">
    <source>
        <dbReference type="Proteomes" id="UP000268535"/>
    </source>
</evidence>
<protein>
    <recommendedName>
        <fullName evidence="6">Protein kinase domain-containing protein</fullName>
    </recommendedName>
</protein>
<dbReference type="OrthoDB" id="5979581at2759"/>
<keyword evidence="3" id="KW-0547">Nucleotide-binding</keyword>
<feature type="domain" description="Protein kinase" evidence="6">
    <location>
        <begin position="1"/>
        <end position="108"/>
    </location>
</feature>
<dbReference type="Proteomes" id="UP000268535">
    <property type="component" value="Unassembled WGS sequence"/>
</dbReference>
<evidence type="ECO:0000313" key="7">
    <source>
        <dbReference type="EMBL" id="RKO97980.1"/>
    </source>
</evidence>
<feature type="non-terminal residue" evidence="7">
    <location>
        <position position="123"/>
    </location>
</feature>
<name>A0A4P9X1F9_9FUNG</name>
<dbReference type="Proteomes" id="UP000274922">
    <property type="component" value="Unassembled WGS sequence"/>
</dbReference>
<dbReference type="InterPro" id="IPR030616">
    <property type="entry name" value="Aur-like"/>
</dbReference>
<dbReference type="GO" id="GO:0004674">
    <property type="term" value="F:protein serine/threonine kinase activity"/>
    <property type="evidence" value="ECO:0007669"/>
    <property type="project" value="UniProtKB-KW"/>
</dbReference>
<dbReference type="AlphaFoldDB" id="A0A4P9X1F9"/>
<reference evidence="8" key="2">
    <citation type="submission" date="2018-04" db="EMBL/GenBank/DDBJ databases">
        <title>Leveraging single-cell genomics to expand the Fungal Tree of Life.</title>
        <authorList>
            <consortium name="DOE Joint Genome Institute"/>
            <person name="Ahrendt S.R."/>
            <person name="Quandt C.A."/>
            <person name="Ciobanu D."/>
            <person name="Clum A."/>
            <person name="Salamov A."/>
            <person name="Andreopoulos B."/>
            <person name="Cheng J.-F."/>
            <person name="Woyke T."/>
            <person name="Pelin A."/>
            <person name="Henrissat B."/>
            <person name="Benny G.L."/>
            <person name="Smith M.E."/>
            <person name="James T.Y."/>
            <person name="Grigoriev I.V."/>
        </authorList>
    </citation>
    <scope>NUCLEOTIDE SEQUENCE</scope>
    <source>
        <strain evidence="8">ATCC 52028</strain>
    </source>
</reference>
<keyword evidence="2" id="KW-0808">Transferase</keyword>
<dbReference type="GO" id="GO:0005524">
    <property type="term" value="F:ATP binding"/>
    <property type="evidence" value="ECO:0007669"/>
    <property type="project" value="UniProtKB-KW"/>
</dbReference>
<evidence type="ECO:0000256" key="5">
    <source>
        <dbReference type="ARBA" id="ARBA00022840"/>
    </source>
</evidence>
<dbReference type="InterPro" id="IPR011009">
    <property type="entry name" value="Kinase-like_dom_sf"/>
</dbReference>
<dbReference type="SUPFAM" id="SSF56112">
    <property type="entry name" value="Protein kinase-like (PK-like)"/>
    <property type="match status" value="1"/>
</dbReference>
<evidence type="ECO:0000256" key="2">
    <source>
        <dbReference type="ARBA" id="ARBA00022679"/>
    </source>
</evidence>
<dbReference type="PROSITE" id="PS50011">
    <property type="entry name" value="PROTEIN_KINASE_DOM"/>
    <property type="match status" value="1"/>
</dbReference>
<gene>
    <name evidence="7" type="ORF">CAUPRSCDRAFT_5628</name>
    <name evidence="8" type="ORF">CXG81DRAFT_10336</name>
</gene>
<evidence type="ECO:0000313" key="10">
    <source>
        <dbReference type="Proteomes" id="UP000274922"/>
    </source>
</evidence>
<evidence type="ECO:0000313" key="8">
    <source>
        <dbReference type="EMBL" id="RKP02849.1"/>
    </source>
</evidence>
<reference evidence="7" key="3">
    <citation type="submission" date="2018-08" db="EMBL/GenBank/DDBJ databases">
        <title>Leveraging single-cell genomics to expand the Fungal Tree of Life.</title>
        <authorList>
            <consortium name="DOE Joint Genome Institute"/>
            <person name="Ahrendt S.R."/>
            <person name="Quandt C.A."/>
            <person name="Ciobanu D."/>
            <person name="Clum A."/>
            <person name="Salamov A."/>
            <person name="Andreopoulos B."/>
            <person name="Cheng J.-F."/>
            <person name="Woyke T."/>
            <person name="Pelin A."/>
            <person name="Henrissat B."/>
            <person name="Reynolds N."/>
            <person name="Benny G.L."/>
            <person name="Smith M.E."/>
            <person name="James T.Y."/>
            <person name="Grigoriev I.V."/>
        </authorList>
    </citation>
    <scope>NUCLEOTIDE SEQUENCE</scope>
    <source>
        <strain evidence="7">ATCC 52028</strain>
    </source>
</reference>
<sequence length="123" mass="13246">MLYTAPERLALTDPAPAAAGEAAAWRVPGDPYAADCWSLGVVLYEAVCGLDPWEVAAAAAGREIDDDATTRALIESATVVFRSLVRGLLKRDPAERLSLEAVLAHPWIQRHAPSTRRRLTAVV</sequence>
<proteinExistence type="predicted"/>